<dbReference type="NCBIfam" id="TIGR00067">
    <property type="entry name" value="glut_race"/>
    <property type="match status" value="1"/>
</dbReference>
<evidence type="ECO:0000256" key="3">
    <source>
        <dbReference type="ARBA" id="ARBA00022960"/>
    </source>
</evidence>
<comment type="similarity">
    <text evidence="7">Belongs to the aspartate/glutamate racemases family.</text>
</comment>
<reference evidence="8 9" key="1">
    <citation type="submission" date="2018-04" db="EMBL/GenBank/DDBJ databases">
        <title>Genome sequence of Buchnera aphidicola from Melaphis sacchari.</title>
        <authorList>
            <person name="Geib S.M."/>
            <person name="Palmer N.A."/>
            <person name="Sattler S.E."/>
            <person name="Sarath G."/>
        </authorList>
    </citation>
    <scope>NUCLEOTIDE SEQUENCE [LARGE SCALE GENOMIC DNA]</scope>
    <source>
        <strain evidence="8 9">LSU</strain>
    </source>
</reference>
<gene>
    <name evidence="7 8" type="primary">murI</name>
    <name evidence="8" type="ORF">DD681_00270</name>
</gene>
<feature type="binding site" evidence="7">
    <location>
        <begin position="37"/>
        <end position="38"/>
    </location>
    <ligand>
        <name>substrate</name>
    </ligand>
</feature>
<feature type="binding site" evidence="7">
    <location>
        <begin position="182"/>
        <end position="183"/>
    </location>
    <ligand>
        <name>substrate</name>
    </ligand>
</feature>
<evidence type="ECO:0000256" key="2">
    <source>
        <dbReference type="ARBA" id="ARBA00013090"/>
    </source>
</evidence>
<evidence type="ECO:0000256" key="1">
    <source>
        <dbReference type="ARBA" id="ARBA00001602"/>
    </source>
</evidence>
<dbReference type="GO" id="GO:0008360">
    <property type="term" value="P:regulation of cell shape"/>
    <property type="evidence" value="ECO:0007669"/>
    <property type="project" value="UniProtKB-KW"/>
</dbReference>
<keyword evidence="6 7" id="KW-0961">Cell wall biogenesis/degradation</keyword>
<comment type="pathway">
    <text evidence="7">Cell wall biogenesis; peptidoglycan biosynthesis.</text>
</comment>
<keyword evidence="3 7" id="KW-0133">Cell shape</keyword>
<feature type="active site" description="Proton donor/acceptor" evidence="7">
    <location>
        <position position="181"/>
    </location>
</feature>
<dbReference type="InterPro" id="IPR033134">
    <property type="entry name" value="Asp/Glu_racemase_AS_2"/>
</dbReference>
<feature type="active site" description="Proton donor/acceptor" evidence="7">
    <location>
        <position position="69"/>
    </location>
</feature>
<dbReference type="EMBL" id="CP029161">
    <property type="protein sequence ID" value="AWH90268.1"/>
    <property type="molecule type" value="Genomic_DNA"/>
</dbReference>
<dbReference type="EC" id="5.1.1.3" evidence="2 7"/>
<keyword evidence="4 7" id="KW-0573">Peptidoglycan synthesis</keyword>
<dbReference type="Pfam" id="PF01177">
    <property type="entry name" value="Asp_Glu_race"/>
    <property type="match status" value="1"/>
</dbReference>
<dbReference type="OrthoDB" id="9801055at2"/>
<protein>
    <recommendedName>
        <fullName evidence="2 7">Glutamate racemase</fullName>
        <ecNumber evidence="2 7">5.1.1.3</ecNumber>
    </recommendedName>
</protein>
<keyword evidence="5 7" id="KW-0413">Isomerase</keyword>
<feature type="binding site" evidence="7">
    <location>
        <begin position="70"/>
        <end position="71"/>
    </location>
    <ligand>
        <name>substrate</name>
    </ligand>
</feature>
<dbReference type="PROSITE" id="PS00924">
    <property type="entry name" value="ASP_GLU_RACEMASE_2"/>
    <property type="match status" value="1"/>
</dbReference>
<organism evidence="8 9">
    <name type="scientific">Buchnera aphidicola</name>
    <name type="common">Melanaphis sacchari</name>
    <dbReference type="NCBI Taxonomy" id="2173854"/>
    <lineage>
        <taxon>Bacteria</taxon>
        <taxon>Pseudomonadati</taxon>
        <taxon>Pseudomonadota</taxon>
        <taxon>Gammaproteobacteria</taxon>
        <taxon>Enterobacterales</taxon>
        <taxon>Erwiniaceae</taxon>
        <taxon>Buchnera</taxon>
    </lineage>
</organism>
<dbReference type="PANTHER" id="PTHR21198">
    <property type="entry name" value="GLUTAMATE RACEMASE"/>
    <property type="match status" value="1"/>
</dbReference>
<dbReference type="GO" id="GO:0009252">
    <property type="term" value="P:peptidoglycan biosynthetic process"/>
    <property type="evidence" value="ECO:0007669"/>
    <property type="project" value="UniProtKB-UniRule"/>
</dbReference>
<dbReference type="AlphaFoldDB" id="A0A2U8DEJ1"/>
<dbReference type="HAMAP" id="MF_00258">
    <property type="entry name" value="Glu_racemase"/>
    <property type="match status" value="1"/>
</dbReference>
<evidence type="ECO:0000256" key="5">
    <source>
        <dbReference type="ARBA" id="ARBA00023235"/>
    </source>
</evidence>
<evidence type="ECO:0000256" key="6">
    <source>
        <dbReference type="ARBA" id="ARBA00023316"/>
    </source>
</evidence>
<comment type="function">
    <text evidence="7">Provides the (R)-glutamate required for cell wall biosynthesis.</text>
</comment>
<dbReference type="GO" id="GO:0008881">
    <property type="term" value="F:glutamate racemase activity"/>
    <property type="evidence" value="ECO:0007669"/>
    <property type="project" value="UniProtKB-UniRule"/>
</dbReference>
<dbReference type="Gene3D" id="3.40.50.1860">
    <property type="match status" value="2"/>
</dbReference>
<dbReference type="GO" id="GO:0071555">
    <property type="term" value="P:cell wall organization"/>
    <property type="evidence" value="ECO:0007669"/>
    <property type="project" value="UniProtKB-KW"/>
</dbReference>
<evidence type="ECO:0000313" key="8">
    <source>
        <dbReference type="EMBL" id="AWH90268.1"/>
    </source>
</evidence>
<evidence type="ECO:0000256" key="7">
    <source>
        <dbReference type="HAMAP-Rule" id="MF_00258"/>
    </source>
</evidence>
<dbReference type="PANTHER" id="PTHR21198:SF2">
    <property type="entry name" value="GLUTAMATE RACEMASE"/>
    <property type="match status" value="1"/>
</dbReference>
<dbReference type="InterPro" id="IPR001920">
    <property type="entry name" value="Asp/Glu_race"/>
</dbReference>
<dbReference type="RefSeq" id="WP_158341037.1">
    <property type="nucleotide sequence ID" value="NZ_CP029161.1"/>
</dbReference>
<sequence length="261" mass="30195">MLIFDSGIGGLSILNIIKKEIPEINYIYVFDNEAFPYGKKKKQFLIKRSIKIIKKIKEKYPIKIVIIGCNTVSTTSLEILKNIFHIPIIGILPSLKHASNITKNKHIGLIATHATINSAYVKKIISKYSYLNNIKIIATNKLARISENKIRNLSISNTEIKNIFKPWSDCLTFPDTIILGCTHFSFIEKEIKKIFKKKSTILINPQDLIISKVKKKICRYLDNQNIKENIFLYSKNDKNIEQLLFLLKKYNFSKLKKISLY</sequence>
<proteinExistence type="inferred from homology"/>
<dbReference type="Proteomes" id="UP000244884">
    <property type="component" value="Chromosome"/>
</dbReference>
<comment type="catalytic activity">
    <reaction evidence="1 7">
        <text>L-glutamate = D-glutamate</text>
        <dbReference type="Rhea" id="RHEA:12813"/>
        <dbReference type="ChEBI" id="CHEBI:29985"/>
        <dbReference type="ChEBI" id="CHEBI:29986"/>
        <dbReference type="EC" id="5.1.1.3"/>
    </reaction>
</comment>
<accession>A0A2U8DEJ1</accession>
<dbReference type="UniPathway" id="UPA00219"/>
<dbReference type="InterPro" id="IPR004391">
    <property type="entry name" value="Glu_race"/>
</dbReference>
<feature type="binding site" evidence="7">
    <location>
        <begin position="5"/>
        <end position="6"/>
    </location>
    <ligand>
        <name>substrate</name>
    </ligand>
</feature>
<name>A0A2U8DEJ1_9GAMM</name>
<evidence type="ECO:0000313" key="9">
    <source>
        <dbReference type="Proteomes" id="UP000244884"/>
    </source>
</evidence>
<evidence type="ECO:0000256" key="4">
    <source>
        <dbReference type="ARBA" id="ARBA00022984"/>
    </source>
</evidence>
<dbReference type="SUPFAM" id="SSF53681">
    <property type="entry name" value="Aspartate/glutamate racemase"/>
    <property type="match status" value="2"/>
</dbReference>
<dbReference type="InterPro" id="IPR015942">
    <property type="entry name" value="Asp/Glu/hydantoin_racemase"/>
</dbReference>